<dbReference type="EMBL" id="JAGTJJ010000023">
    <property type="protein sequence ID" value="MDC3984759.1"/>
    <property type="molecule type" value="Genomic_DNA"/>
</dbReference>
<evidence type="ECO:0000313" key="3">
    <source>
        <dbReference type="Proteomes" id="UP001151081"/>
    </source>
</evidence>
<comment type="caution">
    <text evidence="2">The sequence shown here is derived from an EMBL/GenBank/DDBJ whole genome shotgun (WGS) entry which is preliminary data.</text>
</comment>
<evidence type="ECO:0000313" key="2">
    <source>
        <dbReference type="EMBL" id="MDC3984759.1"/>
    </source>
</evidence>
<sequence>MDRALPLCDRPLVFMAILTNWVSVSTFDPPAARTLTVRIRRAPDAAKLADVTIVDEAGDVAEEVHRSYEPATECFEVLYATAFEAAKLLGAFEPPEPPPPPQPPAPPCPPAPPQPQPRPSPPPLPRPPPLPKRFFLGAGVGAFLNVAPEPFLAPRVSAGWNVAPRWVVGLDVAAWPWMTANPQDGPTSVDVETYLGTVAGCYRFGRFMTCGLLAGGVLLGSGTNRLYGNPYASPLLGLGGRVAAEIPVWERVTWRSDVDALGFVLARQLTVNGVRFSDPFPLAMSVTTSLAFTF</sequence>
<dbReference type="RefSeq" id="WP_272421842.1">
    <property type="nucleotide sequence ID" value="NZ_JAGTJJ010000023.1"/>
</dbReference>
<dbReference type="Proteomes" id="UP001151081">
    <property type="component" value="Unassembled WGS sequence"/>
</dbReference>
<proteinExistence type="predicted"/>
<gene>
    <name evidence="2" type="ORF">KEG57_30035</name>
</gene>
<accession>A0A9X3X6H6</accession>
<protein>
    <submittedName>
        <fullName evidence="2">Uncharacterized protein</fullName>
    </submittedName>
</protein>
<feature type="region of interest" description="Disordered" evidence="1">
    <location>
        <begin position="91"/>
        <end position="129"/>
    </location>
</feature>
<evidence type="ECO:0000256" key="1">
    <source>
        <dbReference type="SAM" id="MobiDB-lite"/>
    </source>
</evidence>
<dbReference type="AlphaFoldDB" id="A0A9X3X6H6"/>
<name>A0A9X3X6H6_9BACT</name>
<keyword evidence="3" id="KW-1185">Reference proteome</keyword>
<feature type="compositionally biased region" description="Pro residues" evidence="1">
    <location>
        <begin position="94"/>
        <end position="129"/>
    </location>
</feature>
<reference evidence="2 3" key="1">
    <citation type="submission" date="2021-04" db="EMBL/GenBank/DDBJ databases">
        <title>Genome analysis of Polyangium sp.</title>
        <authorList>
            <person name="Li Y."/>
            <person name="Wang J."/>
        </authorList>
    </citation>
    <scope>NUCLEOTIDE SEQUENCE [LARGE SCALE GENOMIC DNA]</scope>
    <source>
        <strain evidence="2 3">SDU14</strain>
    </source>
</reference>
<organism evidence="2 3">
    <name type="scientific">Polyangium jinanense</name>
    <dbReference type="NCBI Taxonomy" id="2829994"/>
    <lineage>
        <taxon>Bacteria</taxon>
        <taxon>Pseudomonadati</taxon>
        <taxon>Myxococcota</taxon>
        <taxon>Polyangia</taxon>
        <taxon>Polyangiales</taxon>
        <taxon>Polyangiaceae</taxon>
        <taxon>Polyangium</taxon>
    </lineage>
</organism>